<feature type="domain" description="MATH" evidence="1">
    <location>
        <begin position="1"/>
        <end position="101"/>
    </location>
</feature>
<keyword evidence="2" id="KW-1185">Reference proteome</keyword>
<dbReference type="SMART" id="SM00061">
    <property type="entry name" value="MATH"/>
    <property type="match status" value="2"/>
</dbReference>
<dbReference type="PROSITE" id="PS50144">
    <property type="entry name" value="MATH"/>
    <property type="match status" value="1"/>
</dbReference>
<dbReference type="PANTHER" id="PTHR46308">
    <property type="entry name" value="MATH (MEPRIN-ASSOCIATED TRAF HOMOLOGY) DOMAIN CONTAINING"/>
    <property type="match status" value="1"/>
</dbReference>
<sequence>MGREKSLIEYHFNVLWYVEIQHLSDHLAVFLWCKRNSDIPWSVECAIQIQIVHPSGKSESHELEHVFNNDKSLKGFPQFIKWEEMKKDYLVGDQLTVVLNVTINEITGICLDSCLQSSTSPPKQFTLKHTFTNVSKMEKEEEKESPMEYHFDLPWFVEIEHQSDRLFLHLYCYRKSDIPWSVQCAIQIEIVHHSGKTKTEEREKVFETNDVDAFLGDLGWEEMKKEYLVGNQLTVVVKVIINEMTGIS</sequence>
<dbReference type="Gene3D" id="2.60.210.10">
    <property type="entry name" value="Apoptosis, Tumor Necrosis Factor Receptor Associated Protein 2, Chain A"/>
    <property type="match status" value="2"/>
</dbReference>
<evidence type="ECO:0000313" key="2">
    <source>
        <dbReference type="Proteomes" id="UP000095282"/>
    </source>
</evidence>
<dbReference type="SUPFAM" id="SSF49599">
    <property type="entry name" value="TRAF domain-like"/>
    <property type="match status" value="2"/>
</dbReference>
<proteinExistence type="predicted"/>
<name>A0A1I7UTW1_9PELO</name>
<dbReference type="InterPro" id="IPR008974">
    <property type="entry name" value="TRAF-like"/>
</dbReference>
<dbReference type="Pfam" id="PF00917">
    <property type="entry name" value="MATH"/>
    <property type="match status" value="2"/>
</dbReference>
<reference evidence="3" key="1">
    <citation type="submission" date="2016-11" db="UniProtKB">
        <authorList>
            <consortium name="WormBaseParasite"/>
        </authorList>
    </citation>
    <scope>IDENTIFICATION</scope>
</reference>
<organism evidence="2 3">
    <name type="scientific">Caenorhabditis tropicalis</name>
    <dbReference type="NCBI Taxonomy" id="1561998"/>
    <lineage>
        <taxon>Eukaryota</taxon>
        <taxon>Metazoa</taxon>
        <taxon>Ecdysozoa</taxon>
        <taxon>Nematoda</taxon>
        <taxon>Chromadorea</taxon>
        <taxon>Rhabditida</taxon>
        <taxon>Rhabditina</taxon>
        <taxon>Rhabditomorpha</taxon>
        <taxon>Rhabditoidea</taxon>
        <taxon>Rhabditidae</taxon>
        <taxon>Peloderinae</taxon>
        <taxon>Caenorhabditis</taxon>
    </lineage>
</organism>
<protein>
    <submittedName>
        <fullName evidence="3">MATH domain-containing protein</fullName>
    </submittedName>
</protein>
<evidence type="ECO:0000259" key="1">
    <source>
        <dbReference type="PROSITE" id="PS50144"/>
    </source>
</evidence>
<dbReference type="PANTHER" id="PTHR46308:SF1">
    <property type="entry name" value="MATH DOMAIN-CONTAINING PROTEIN"/>
    <property type="match status" value="1"/>
</dbReference>
<dbReference type="Proteomes" id="UP000095282">
    <property type="component" value="Unplaced"/>
</dbReference>
<dbReference type="WBParaSite" id="Csp11.Scaffold630.g19304.t1">
    <property type="protein sequence ID" value="Csp11.Scaffold630.g19304.t1"/>
    <property type="gene ID" value="Csp11.Scaffold630.g19304"/>
</dbReference>
<dbReference type="InterPro" id="IPR002083">
    <property type="entry name" value="MATH/TRAF_dom"/>
</dbReference>
<dbReference type="AlphaFoldDB" id="A0A1I7UTW1"/>
<dbReference type="CDD" id="cd00121">
    <property type="entry name" value="MATH"/>
    <property type="match status" value="2"/>
</dbReference>
<dbReference type="STRING" id="1561998.A0A1I7UTW1"/>
<dbReference type="eggNOG" id="ENOG502RWBU">
    <property type="taxonomic scope" value="Eukaryota"/>
</dbReference>
<accession>A0A1I7UTW1</accession>
<evidence type="ECO:0000313" key="3">
    <source>
        <dbReference type="WBParaSite" id="Csp11.Scaffold630.g19304.t1"/>
    </source>
</evidence>